<comment type="similarity">
    <text evidence="1">Belongs to the DSD1 family.</text>
</comment>
<dbReference type="Gene3D" id="2.40.37.20">
    <property type="entry name" value="D-serine dehydratase-like domain"/>
    <property type="match status" value="1"/>
</dbReference>
<name>A0A4Z0C356_9BURK</name>
<sequence length="388" mass="41023">MEHTAVEGIAATLEDLATPCLVLDADRMDRNIARLRTRLDGLGVALRPHLKTAKSVDVARRVMTSPAGPATVSTLREAEQFVAAGVRDIIYAVGIAPAKLPQVLALRAKGADVAVVLDSVEQARAVASASRRAGTRIPALIEIDCDGHRSGVLPSDRQRLLDIGRALEDGAQLRGVMTHAGASYAARGSDALRQCAEAERRSVVDAATILREAGLACPVVSVGSTPTAHHATDLAGVTEVRAGVFVFFDLVMAGIGVCRVDDIALSVLATVIGHQREKGWILVDAGWMAMSQDRGTRKQQVDQGYGLVCDVRGKPYADLIMADANQEHGIITVRPGSAGVLPDLAIGDRVRILPNHACATGAQHAAYHVVRGTSSAVEAEWPRFGGWQ</sequence>
<dbReference type="AlphaFoldDB" id="A0A4Z0C356"/>
<dbReference type="PANTHER" id="PTHR28004:SF2">
    <property type="entry name" value="D-SERINE DEHYDRATASE"/>
    <property type="match status" value="1"/>
</dbReference>
<dbReference type="OrthoDB" id="9772497at2"/>
<dbReference type="InterPro" id="IPR051466">
    <property type="entry name" value="D-amino_acid_metab_enzyme"/>
</dbReference>
<evidence type="ECO:0000256" key="1">
    <source>
        <dbReference type="ARBA" id="ARBA00005323"/>
    </source>
</evidence>
<keyword evidence="2" id="KW-0456">Lyase</keyword>
<gene>
    <name evidence="4" type="ORF">EZ313_02975</name>
</gene>
<dbReference type="InterPro" id="IPR042208">
    <property type="entry name" value="D-ser_dehydrat-like_sf"/>
</dbReference>
<dbReference type="SUPFAM" id="SSF51419">
    <property type="entry name" value="PLP-binding barrel"/>
    <property type="match status" value="1"/>
</dbReference>
<evidence type="ECO:0000256" key="2">
    <source>
        <dbReference type="ARBA" id="ARBA00023239"/>
    </source>
</evidence>
<evidence type="ECO:0000313" key="5">
    <source>
        <dbReference type="Proteomes" id="UP000298180"/>
    </source>
</evidence>
<comment type="caution">
    <text evidence="4">The sequence shown here is derived from an EMBL/GenBank/DDBJ whole genome shotgun (WGS) entry which is preliminary data.</text>
</comment>
<dbReference type="Pfam" id="PF01168">
    <property type="entry name" value="Ala_racemase_N"/>
    <property type="match status" value="1"/>
</dbReference>
<dbReference type="CDD" id="cd06812">
    <property type="entry name" value="PLPDE_III_DSD_D-TA_like_1"/>
    <property type="match status" value="1"/>
</dbReference>
<dbReference type="SMART" id="SM01119">
    <property type="entry name" value="D-ser_dehydrat"/>
    <property type="match status" value="1"/>
</dbReference>
<organism evidence="4 5">
    <name type="scientific">Ramlibacter henchirensis</name>
    <dbReference type="NCBI Taxonomy" id="204072"/>
    <lineage>
        <taxon>Bacteria</taxon>
        <taxon>Pseudomonadati</taxon>
        <taxon>Pseudomonadota</taxon>
        <taxon>Betaproteobacteria</taxon>
        <taxon>Burkholderiales</taxon>
        <taxon>Comamonadaceae</taxon>
        <taxon>Ramlibacter</taxon>
    </lineage>
</organism>
<dbReference type="Gene3D" id="3.20.20.10">
    <property type="entry name" value="Alanine racemase"/>
    <property type="match status" value="1"/>
</dbReference>
<dbReference type="InterPro" id="IPR029066">
    <property type="entry name" value="PLP-binding_barrel"/>
</dbReference>
<dbReference type="InterPro" id="IPR026956">
    <property type="entry name" value="D-ser_dehydrat-like_dom"/>
</dbReference>
<dbReference type="PANTHER" id="PTHR28004">
    <property type="entry name" value="ZGC:162816-RELATED"/>
    <property type="match status" value="1"/>
</dbReference>
<feature type="domain" description="D-serine dehydratase-like" evidence="3">
    <location>
        <begin position="264"/>
        <end position="371"/>
    </location>
</feature>
<protein>
    <submittedName>
        <fullName evidence="4">DSD1 family PLP-dependent enzyme</fullName>
    </submittedName>
</protein>
<dbReference type="EMBL" id="SMLM01000001">
    <property type="protein sequence ID" value="TFZ05641.1"/>
    <property type="molecule type" value="Genomic_DNA"/>
</dbReference>
<dbReference type="InterPro" id="IPR001608">
    <property type="entry name" value="Ala_racemase_N"/>
</dbReference>
<reference evidence="4 5" key="1">
    <citation type="submission" date="2019-03" db="EMBL/GenBank/DDBJ databases">
        <title>Ramlibacter henchirensis DSM 14656, whole genome shotgun sequence.</title>
        <authorList>
            <person name="Zhang X."/>
            <person name="Feng G."/>
            <person name="Zhu H."/>
        </authorList>
    </citation>
    <scope>NUCLEOTIDE SEQUENCE [LARGE SCALE GENOMIC DNA]</scope>
    <source>
        <strain evidence="4 5">DSM 14656</strain>
    </source>
</reference>
<dbReference type="GO" id="GO:0008721">
    <property type="term" value="F:D-serine ammonia-lyase activity"/>
    <property type="evidence" value="ECO:0007669"/>
    <property type="project" value="TreeGrafter"/>
</dbReference>
<evidence type="ECO:0000259" key="3">
    <source>
        <dbReference type="SMART" id="SM01119"/>
    </source>
</evidence>
<accession>A0A4Z0C356</accession>
<dbReference type="RefSeq" id="WP_135261723.1">
    <property type="nucleotide sequence ID" value="NZ_SMLM01000001.1"/>
</dbReference>
<dbReference type="Proteomes" id="UP000298180">
    <property type="component" value="Unassembled WGS sequence"/>
</dbReference>
<evidence type="ECO:0000313" key="4">
    <source>
        <dbReference type="EMBL" id="TFZ05641.1"/>
    </source>
</evidence>
<dbReference type="GO" id="GO:0036088">
    <property type="term" value="P:D-serine catabolic process"/>
    <property type="evidence" value="ECO:0007669"/>
    <property type="project" value="TreeGrafter"/>
</dbReference>
<keyword evidence="5" id="KW-1185">Reference proteome</keyword>
<proteinExistence type="inferred from homology"/>
<dbReference type="Pfam" id="PF14031">
    <property type="entry name" value="D-ser_dehydrat"/>
    <property type="match status" value="1"/>
</dbReference>